<dbReference type="Pfam" id="PF22966">
    <property type="entry name" value="INTS7_C_plants"/>
    <property type="match status" value="1"/>
</dbReference>
<dbReference type="SUPFAM" id="SSF48371">
    <property type="entry name" value="ARM repeat"/>
    <property type="match status" value="1"/>
</dbReference>
<dbReference type="InterPro" id="IPR033060">
    <property type="entry name" value="INTS7"/>
</dbReference>
<dbReference type="InParanoid" id="A0A1Q3BMG5"/>
<comment type="similarity">
    <text evidence="1">Belongs to the Integrator subunit 7 family.</text>
</comment>
<dbReference type="InterPro" id="IPR055195">
    <property type="entry name" value="INTS7_C_plant"/>
</dbReference>
<protein>
    <recommendedName>
        <fullName evidence="6">Integrator complex subunit 7</fullName>
    </recommendedName>
</protein>
<evidence type="ECO:0000313" key="5">
    <source>
        <dbReference type="Proteomes" id="UP000187406"/>
    </source>
</evidence>
<evidence type="ECO:0000256" key="1">
    <source>
        <dbReference type="ARBA" id="ARBA00008565"/>
    </source>
</evidence>
<dbReference type="FunCoup" id="A0A1Q3BMG5">
    <property type="interactions" value="2007"/>
</dbReference>
<evidence type="ECO:0008006" key="6">
    <source>
        <dbReference type="Google" id="ProtNLM"/>
    </source>
</evidence>
<dbReference type="Proteomes" id="UP000187406">
    <property type="component" value="Unassembled WGS sequence"/>
</dbReference>
<proteinExistence type="inferred from homology"/>
<dbReference type="InterPro" id="IPR016024">
    <property type="entry name" value="ARM-type_fold"/>
</dbReference>
<feature type="domain" description="Integrator complex subunit 7-like C-terminal" evidence="2">
    <location>
        <begin position="983"/>
        <end position="1160"/>
    </location>
</feature>
<organism evidence="4 5">
    <name type="scientific">Cephalotus follicularis</name>
    <name type="common">Albany pitcher plant</name>
    <dbReference type="NCBI Taxonomy" id="3775"/>
    <lineage>
        <taxon>Eukaryota</taxon>
        <taxon>Viridiplantae</taxon>
        <taxon>Streptophyta</taxon>
        <taxon>Embryophyta</taxon>
        <taxon>Tracheophyta</taxon>
        <taxon>Spermatophyta</taxon>
        <taxon>Magnoliopsida</taxon>
        <taxon>eudicotyledons</taxon>
        <taxon>Gunneridae</taxon>
        <taxon>Pentapetalae</taxon>
        <taxon>rosids</taxon>
        <taxon>fabids</taxon>
        <taxon>Oxalidales</taxon>
        <taxon>Cephalotaceae</taxon>
        <taxon>Cephalotus</taxon>
    </lineage>
</organism>
<name>A0A1Q3BMG5_CEPFO</name>
<dbReference type="PANTHER" id="PTHR13322">
    <property type="entry name" value="C1ORF73 PROTEIN"/>
    <property type="match status" value="1"/>
</dbReference>
<dbReference type="AlphaFoldDB" id="A0A1Q3BMG5"/>
<dbReference type="InterPro" id="IPR056516">
    <property type="entry name" value="INTS7_N"/>
</dbReference>
<dbReference type="EMBL" id="BDDD01000704">
    <property type="protein sequence ID" value="GAV69226.1"/>
    <property type="molecule type" value="Genomic_DNA"/>
</dbReference>
<sequence>MEINSAACAMEWSIELEKALRSKRPGRAVEAILQMGTRLRQWSGEQEATVEVYNMFGLVPGEDRLFANAILLRLADAFRLGDKNVRLSVARVFLAEFRQRRNRRKNKRIKGIVSKSRVHNHEELLRRVKVVFDTGDVESRALTLVLFGCWADFSKNSAQIRYVILSSLVSSHVLEVKASLFAAGCFCELSDDFGSVVLEMLIHIVTPSDTLMAVRLAGVKVFAKMGCSLSVADRAYKTGLQLLLDSLEEEILIQMMISLSKLASRYMLLISEQVDMLLPFLSRRKTLLMRATALRCLHFIFVKGVCLSSVSASVTEALLSTLDERELPSAMHCEALQILHKIFILSLPKLPSIDTLEFNKLFTIVENASQSPMMSKSLLAIRILAGVSIKLMGRKETDSDCTRSFPLPPRVILLIMDRITLLVKPLSGICDFDSKVLQLVQSLFNLLLHMVGEHPDLGYLVLEKVGLLIEYIANMHDSIVITRQASSTVHETLELKQGKNVAISLKIVYFLNRFLVTCLEHLNEAGVITIQVYDKVKLLVECVRRCNLFDYYTQAIYSLLLHSRIIWDCNINKQICDLDRNKDIFLPHCSVEHNIFTLECAKKMLTEKDYWYAYRAATHAACQGAWITSAYIFGQLIKNVQSDVCYSWLNSLAQFAHSERTIQFLLLPEQGSSLAHWLGMKKLPITLSSNSFRVIGQNAAGNIIEPTCIEALVGVHYGLWSSGQTLEAASEMGPAFYFQRWFLALRAKYMGIVLDMLKSFGTIPFNQKIPGNDGQLGGSFMVDCLKSLQQSTKVSFRLMRLSQEFDLIAASFVGMDVKSTRILSALSLSCLVLAFSFGFTLFIPNLIACENSNNCGLEGPKDCFKAMLVQKLVGMLWHIDQDTSTNLCLLFEDSRQHRNCFHLQATNQNLNMGCEAKDIFSICSYVASTVLALQNEAKRMQNEEILAKIINDCLKLMVDVISKGIRIPFRTPTYFFKVRPCIGSQLFAANTDTRNTDEISVLRGTHLSLNLCLQLKNVPPDLPFQLIKVYCILSCSLSFQMPRSSGGNKEQMQGPFQAWENDDLVEMNEELFRYVTESTKKNDNIKRGRDTEVDNDGGDVKAFARFDPKEKGQGFASCLLDISCFPEGSYAIKWHSCCIDSRGSYWSLLPLNTRPVFTVKKI</sequence>
<evidence type="ECO:0000259" key="3">
    <source>
        <dbReference type="Pfam" id="PF24436"/>
    </source>
</evidence>
<evidence type="ECO:0000259" key="2">
    <source>
        <dbReference type="Pfam" id="PF22966"/>
    </source>
</evidence>
<comment type="caution">
    <text evidence="4">The sequence shown here is derived from an EMBL/GenBank/DDBJ whole genome shotgun (WGS) entry which is preliminary data.</text>
</comment>
<evidence type="ECO:0000313" key="4">
    <source>
        <dbReference type="EMBL" id="GAV69226.1"/>
    </source>
</evidence>
<feature type="domain" description="Integrator complex subunit 7 N-terminal" evidence="3">
    <location>
        <begin position="45"/>
        <end position="475"/>
    </location>
</feature>
<accession>A0A1Q3BMG5</accession>
<dbReference type="OrthoDB" id="1921953at2759"/>
<gene>
    <name evidence="4" type="ORF">CFOL_v3_12727</name>
</gene>
<reference evidence="5" key="1">
    <citation type="submission" date="2016-04" db="EMBL/GenBank/DDBJ databases">
        <title>Cephalotus genome sequencing.</title>
        <authorList>
            <person name="Fukushima K."/>
            <person name="Hasebe M."/>
            <person name="Fang X."/>
        </authorList>
    </citation>
    <scope>NUCLEOTIDE SEQUENCE [LARGE SCALE GENOMIC DNA]</scope>
    <source>
        <strain evidence="5">cv. St1</strain>
    </source>
</reference>
<dbReference type="Pfam" id="PF24436">
    <property type="entry name" value="INTS7_N"/>
    <property type="match status" value="1"/>
</dbReference>
<dbReference type="STRING" id="3775.A0A1Q3BMG5"/>
<dbReference type="GO" id="GO:0032039">
    <property type="term" value="C:integrator complex"/>
    <property type="evidence" value="ECO:0007669"/>
    <property type="project" value="InterPro"/>
</dbReference>
<keyword evidence="5" id="KW-1185">Reference proteome</keyword>
<dbReference type="PANTHER" id="PTHR13322:SF2">
    <property type="entry name" value="INTEGRATOR COMPLEX SUBUNIT 7"/>
    <property type="match status" value="1"/>
</dbReference>
<dbReference type="GO" id="GO:0034472">
    <property type="term" value="P:snRNA 3'-end processing"/>
    <property type="evidence" value="ECO:0007669"/>
    <property type="project" value="TreeGrafter"/>
</dbReference>